<dbReference type="CDD" id="cd00555">
    <property type="entry name" value="Maf"/>
    <property type="match status" value="1"/>
</dbReference>
<name>A0A1F6CMV8_9BACT</name>
<dbReference type="PIRSF" id="PIRSF006305">
    <property type="entry name" value="Maf"/>
    <property type="match status" value="1"/>
</dbReference>
<feature type="active site" description="Proton acceptor" evidence="3">
    <location>
        <position position="69"/>
    </location>
</feature>
<organism evidence="4 5">
    <name type="scientific">Candidatus Kaiserbacteria bacterium RIFCSPHIGHO2_01_FULL_54_36b</name>
    <dbReference type="NCBI Taxonomy" id="1798483"/>
    <lineage>
        <taxon>Bacteria</taxon>
        <taxon>Candidatus Kaiseribacteriota</taxon>
    </lineage>
</organism>
<dbReference type="PANTHER" id="PTHR43213">
    <property type="entry name" value="BIFUNCTIONAL DTTP/UTP PYROPHOSPHATASE/METHYLTRANSFERASE PROTEIN-RELATED"/>
    <property type="match status" value="1"/>
</dbReference>
<sequence>MQEIILASSSKQRHDILKCAGIPFVVEDSGYEEDLTLPLPPRELVVHLAGAKAAAVATRHPNALVIGVDTVVVCTGEVFGKPDSFEHAREILQTLSGKAHSIFTGFVIIDGKTGQKVTRTVETKVHFKQLSEADIDAYVKTGEPLGKAGGYAIQGAGVRFVERIEGDMDNVVGLPLGAVLEELAKFGVL</sequence>
<protein>
    <recommendedName>
        <fullName evidence="3">Nucleoside triphosphate pyrophosphatase</fullName>
        <ecNumber evidence="3">3.6.1.9</ecNumber>
    </recommendedName>
    <alternativeName>
        <fullName evidence="3">Nucleotide pyrophosphatase</fullName>
        <shortName evidence="3">Nucleotide PPase</shortName>
    </alternativeName>
</protein>
<evidence type="ECO:0000313" key="4">
    <source>
        <dbReference type="EMBL" id="OGG50331.1"/>
    </source>
</evidence>
<keyword evidence="2 3" id="KW-0378">Hydrolase</keyword>
<keyword evidence="3" id="KW-0963">Cytoplasm</keyword>
<dbReference type="HAMAP" id="MF_00528">
    <property type="entry name" value="Maf"/>
    <property type="match status" value="1"/>
</dbReference>
<comment type="subcellular location">
    <subcellularLocation>
        <location evidence="3">Cytoplasm</location>
    </subcellularLocation>
</comment>
<evidence type="ECO:0000256" key="1">
    <source>
        <dbReference type="ARBA" id="ARBA00001968"/>
    </source>
</evidence>
<evidence type="ECO:0000256" key="2">
    <source>
        <dbReference type="ARBA" id="ARBA00022801"/>
    </source>
</evidence>
<reference evidence="4 5" key="1">
    <citation type="journal article" date="2016" name="Nat. Commun.">
        <title>Thousands of microbial genomes shed light on interconnected biogeochemical processes in an aquifer system.</title>
        <authorList>
            <person name="Anantharaman K."/>
            <person name="Brown C.T."/>
            <person name="Hug L.A."/>
            <person name="Sharon I."/>
            <person name="Castelle C.J."/>
            <person name="Probst A.J."/>
            <person name="Thomas B.C."/>
            <person name="Singh A."/>
            <person name="Wilkins M.J."/>
            <person name="Karaoz U."/>
            <person name="Brodie E.L."/>
            <person name="Williams K.H."/>
            <person name="Hubbard S.S."/>
            <person name="Banfield J.F."/>
        </authorList>
    </citation>
    <scope>NUCLEOTIDE SEQUENCE [LARGE SCALE GENOMIC DNA]</scope>
</reference>
<dbReference type="InterPro" id="IPR029001">
    <property type="entry name" value="ITPase-like_fam"/>
</dbReference>
<keyword evidence="3" id="KW-0546">Nucleotide metabolism</keyword>
<evidence type="ECO:0000313" key="5">
    <source>
        <dbReference type="Proteomes" id="UP000176445"/>
    </source>
</evidence>
<dbReference type="Pfam" id="PF02545">
    <property type="entry name" value="Maf"/>
    <property type="match status" value="1"/>
</dbReference>
<dbReference type="AlphaFoldDB" id="A0A1F6CMV8"/>
<dbReference type="NCBIfam" id="TIGR00172">
    <property type="entry name" value="maf"/>
    <property type="match status" value="1"/>
</dbReference>
<dbReference type="PANTHER" id="PTHR43213:SF5">
    <property type="entry name" value="BIFUNCTIONAL DTTP_UTP PYROPHOSPHATASE_METHYLTRANSFERASE PROTEIN-RELATED"/>
    <property type="match status" value="1"/>
</dbReference>
<dbReference type="GO" id="GO:0009117">
    <property type="term" value="P:nucleotide metabolic process"/>
    <property type="evidence" value="ECO:0007669"/>
    <property type="project" value="UniProtKB-KW"/>
</dbReference>
<dbReference type="Gene3D" id="3.90.950.10">
    <property type="match status" value="1"/>
</dbReference>
<proteinExistence type="inferred from homology"/>
<dbReference type="Proteomes" id="UP000176445">
    <property type="component" value="Unassembled WGS sequence"/>
</dbReference>
<dbReference type="SUPFAM" id="SSF52972">
    <property type="entry name" value="ITPase-like"/>
    <property type="match status" value="1"/>
</dbReference>
<dbReference type="EC" id="3.6.1.9" evidence="3"/>
<dbReference type="GO" id="GO:0047429">
    <property type="term" value="F:nucleoside triphosphate diphosphatase activity"/>
    <property type="evidence" value="ECO:0007669"/>
    <property type="project" value="UniProtKB-EC"/>
</dbReference>
<dbReference type="EMBL" id="MFKW01000052">
    <property type="protein sequence ID" value="OGG50331.1"/>
    <property type="molecule type" value="Genomic_DNA"/>
</dbReference>
<comment type="function">
    <text evidence="3">Nucleoside triphosphate pyrophosphatase. May have a dual role in cell division arrest and in preventing the incorporation of modified nucleotides into cellular nucleic acids.</text>
</comment>
<comment type="cofactor">
    <cofactor evidence="1 3">
        <name>a divalent metal cation</name>
        <dbReference type="ChEBI" id="CHEBI:60240"/>
    </cofactor>
</comment>
<dbReference type="InterPro" id="IPR003697">
    <property type="entry name" value="Maf-like"/>
</dbReference>
<gene>
    <name evidence="4" type="ORF">A2704_05290</name>
</gene>
<accession>A0A1F6CMV8</accession>
<comment type="caution">
    <text evidence="3">Lacks conserved residue(s) required for the propagation of feature annotation.</text>
</comment>
<comment type="catalytic activity">
    <reaction evidence="3">
        <text>a 2'-deoxyribonucleoside 5'-triphosphate + H2O = a 2'-deoxyribonucleoside 5'-phosphate + diphosphate + H(+)</text>
        <dbReference type="Rhea" id="RHEA:44644"/>
        <dbReference type="ChEBI" id="CHEBI:15377"/>
        <dbReference type="ChEBI" id="CHEBI:15378"/>
        <dbReference type="ChEBI" id="CHEBI:33019"/>
        <dbReference type="ChEBI" id="CHEBI:61560"/>
        <dbReference type="ChEBI" id="CHEBI:65317"/>
        <dbReference type="EC" id="3.6.1.9"/>
    </reaction>
</comment>
<comment type="caution">
    <text evidence="4">The sequence shown here is derived from an EMBL/GenBank/DDBJ whole genome shotgun (WGS) entry which is preliminary data.</text>
</comment>
<dbReference type="GO" id="GO:0005737">
    <property type="term" value="C:cytoplasm"/>
    <property type="evidence" value="ECO:0007669"/>
    <property type="project" value="UniProtKB-SubCell"/>
</dbReference>
<comment type="catalytic activity">
    <reaction evidence="3">
        <text>a ribonucleoside 5'-triphosphate + H2O = a ribonucleoside 5'-phosphate + diphosphate + H(+)</text>
        <dbReference type="Rhea" id="RHEA:23996"/>
        <dbReference type="ChEBI" id="CHEBI:15377"/>
        <dbReference type="ChEBI" id="CHEBI:15378"/>
        <dbReference type="ChEBI" id="CHEBI:33019"/>
        <dbReference type="ChEBI" id="CHEBI:58043"/>
        <dbReference type="ChEBI" id="CHEBI:61557"/>
        <dbReference type="EC" id="3.6.1.9"/>
    </reaction>
</comment>
<comment type="similarity">
    <text evidence="3">Belongs to the Maf family.</text>
</comment>
<evidence type="ECO:0000256" key="3">
    <source>
        <dbReference type="HAMAP-Rule" id="MF_00528"/>
    </source>
</evidence>